<evidence type="ECO:0000313" key="3">
    <source>
        <dbReference type="Proteomes" id="UP000253606"/>
    </source>
</evidence>
<keyword evidence="3" id="KW-1185">Reference proteome</keyword>
<organism evidence="2 3">
    <name type="scientific">Acidisarcina polymorpha</name>
    <dbReference type="NCBI Taxonomy" id="2211140"/>
    <lineage>
        <taxon>Bacteria</taxon>
        <taxon>Pseudomonadati</taxon>
        <taxon>Acidobacteriota</taxon>
        <taxon>Terriglobia</taxon>
        <taxon>Terriglobales</taxon>
        <taxon>Acidobacteriaceae</taxon>
        <taxon>Acidisarcina</taxon>
    </lineage>
</organism>
<evidence type="ECO:0000256" key="1">
    <source>
        <dbReference type="SAM" id="SignalP"/>
    </source>
</evidence>
<dbReference type="EMBL" id="CP030840">
    <property type="protein sequence ID" value="AXC13531.1"/>
    <property type="molecule type" value="Genomic_DNA"/>
</dbReference>
<dbReference type="AlphaFoldDB" id="A0A2Z5G325"/>
<accession>A0A2Z5G325</accession>
<reference evidence="2 3" key="1">
    <citation type="journal article" date="2018" name="Front. Microbiol.">
        <title>Hydrolytic Capabilities as a Key to Environmental Success: Chitinolytic and Cellulolytic Acidobacteria From Acidic Sub-arctic Soils and Boreal Peatlands.</title>
        <authorList>
            <person name="Belova S.E."/>
            <person name="Ravin N.V."/>
            <person name="Pankratov T.A."/>
            <person name="Rakitin A.L."/>
            <person name="Ivanova A.A."/>
            <person name="Beletsky A.V."/>
            <person name="Mardanov A.V."/>
            <person name="Sinninghe Damste J.S."/>
            <person name="Dedysh S.N."/>
        </authorList>
    </citation>
    <scope>NUCLEOTIDE SEQUENCE [LARGE SCALE GENOMIC DNA]</scope>
    <source>
        <strain evidence="2 3">SBC82</strain>
    </source>
</reference>
<gene>
    <name evidence="2" type="ORF">ACPOL_4256</name>
</gene>
<dbReference type="RefSeq" id="WP_114208495.1">
    <property type="nucleotide sequence ID" value="NZ_CP030840.1"/>
</dbReference>
<proteinExistence type="predicted"/>
<name>A0A2Z5G325_9BACT</name>
<dbReference type="Proteomes" id="UP000253606">
    <property type="component" value="Chromosome"/>
</dbReference>
<feature type="chain" id="PRO_5016384144" evidence="1">
    <location>
        <begin position="27"/>
        <end position="93"/>
    </location>
</feature>
<sequence>MIFRFHHLSLWAIALSLSLISPRAFGQITSATVTGSIVDASSAAVPGATVNLTNVNTGVVSAASTNARSFMGAVRLFLIGSLSQVRRDAIASA</sequence>
<evidence type="ECO:0000313" key="2">
    <source>
        <dbReference type="EMBL" id="AXC13531.1"/>
    </source>
</evidence>
<dbReference type="KEGG" id="abas:ACPOL_4256"/>
<keyword evidence="1" id="KW-0732">Signal</keyword>
<protein>
    <submittedName>
        <fullName evidence="2">Uncharacterized protein</fullName>
    </submittedName>
</protein>
<feature type="signal peptide" evidence="1">
    <location>
        <begin position="1"/>
        <end position="26"/>
    </location>
</feature>